<protein>
    <submittedName>
        <fullName evidence="1">Uncharacterized protein</fullName>
    </submittedName>
</protein>
<organism evidence="1 2">
    <name type="scientific">Shinella sumterensis</name>
    <dbReference type="NCBI Taxonomy" id="1967501"/>
    <lineage>
        <taxon>Bacteria</taxon>
        <taxon>Pseudomonadati</taxon>
        <taxon>Pseudomonadota</taxon>
        <taxon>Alphaproteobacteria</taxon>
        <taxon>Hyphomicrobiales</taxon>
        <taxon>Rhizobiaceae</taxon>
        <taxon>Shinella</taxon>
    </lineage>
</organism>
<evidence type="ECO:0000313" key="2">
    <source>
        <dbReference type="Proteomes" id="UP001234585"/>
    </source>
</evidence>
<accession>A0AA50DES1</accession>
<keyword evidence="2" id="KW-1185">Reference proteome</keyword>
<reference evidence="1 2" key="1">
    <citation type="submission" date="2023-08" db="EMBL/GenBank/DDBJ databases">
        <title>Pathogen: clinical or host-associated sample.</title>
        <authorList>
            <person name="Hergert J."/>
            <person name="Casey R."/>
            <person name="Wagner J."/>
            <person name="Young E.L."/>
            <person name="Oakeson K.F."/>
        </authorList>
    </citation>
    <scope>NUCLEOTIDE SEQUENCE [LARGE SCALE GENOMIC DNA]</scope>
    <source>
        <strain evidence="1 2">1760953</strain>
        <plasmid evidence="1 2">unnamed4</plasmid>
    </source>
</reference>
<dbReference type="RefSeq" id="WP_306041199.1">
    <property type="nucleotide sequence ID" value="NZ_CP132306.1"/>
</dbReference>
<dbReference type="Proteomes" id="UP001234585">
    <property type="component" value="Plasmid unnamed4"/>
</dbReference>
<gene>
    <name evidence="1" type="ORF">Q9313_26815</name>
</gene>
<geneLocation type="plasmid" evidence="1 2">
    <name>unnamed4</name>
</geneLocation>
<proteinExistence type="predicted"/>
<name>A0AA50DES1_9HYPH</name>
<dbReference type="AlphaFoldDB" id="A0AA50DES1"/>
<keyword evidence="1" id="KW-0614">Plasmid</keyword>
<sequence>MSPHEAVALAYSARQRQVRLAAMLFRSMGFQLNRSSLNRLAMRIGYNGGDWHAAARREAIYVLHLALCPNRTIWRGKGWREPFTIGL</sequence>
<dbReference type="EMBL" id="CP132306">
    <property type="protein sequence ID" value="WLS01011.1"/>
    <property type="molecule type" value="Genomic_DNA"/>
</dbReference>
<evidence type="ECO:0000313" key="1">
    <source>
        <dbReference type="EMBL" id="WLS01011.1"/>
    </source>
</evidence>